<keyword evidence="3" id="KW-1185">Reference proteome</keyword>
<name>A0ABQ0K0F2_9BACT</name>
<dbReference type="EMBL" id="BAFN01000001">
    <property type="protein sequence ID" value="GAN34185.1"/>
    <property type="molecule type" value="Genomic_DNA"/>
</dbReference>
<evidence type="ECO:0000313" key="3">
    <source>
        <dbReference type="Proteomes" id="UP000032309"/>
    </source>
</evidence>
<comment type="caution">
    <text evidence="2">The sequence shown here is derived from an EMBL/GenBank/DDBJ whole genome shotgun (WGS) entry which is preliminary data.</text>
</comment>
<dbReference type="RefSeq" id="WP_052564238.1">
    <property type="nucleotide sequence ID" value="NZ_BAFN01000001.1"/>
</dbReference>
<organism evidence="2 3">
    <name type="scientific">Candidatus Brocadia sinica JPN1</name>
    <dbReference type="NCBI Taxonomy" id="1197129"/>
    <lineage>
        <taxon>Bacteria</taxon>
        <taxon>Pseudomonadati</taxon>
        <taxon>Planctomycetota</taxon>
        <taxon>Candidatus Brocadiia</taxon>
        <taxon>Candidatus Brocadiales</taxon>
        <taxon>Candidatus Brocadiaceae</taxon>
        <taxon>Candidatus Brocadia</taxon>
    </lineage>
</organism>
<reference evidence="3" key="1">
    <citation type="journal article" date="2015" name="Genome Announc.">
        <title>Draft Genome Sequence of an Anaerobic Ammonium-Oxidizing Bacterium, "Candidatus Brocadia sinica".</title>
        <authorList>
            <person name="Oshiki M."/>
            <person name="Shinyako-Hata K."/>
            <person name="Satoh H."/>
            <person name="Okabe S."/>
        </authorList>
    </citation>
    <scope>NUCLEOTIDE SEQUENCE [LARGE SCALE GENOMIC DNA]</scope>
    <source>
        <strain evidence="3">JPN1</strain>
    </source>
</reference>
<protein>
    <submittedName>
        <fullName evidence="2">Uncharacterized protein</fullName>
    </submittedName>
</protein>
<sequence length="516" mass="56261">MHKMFKTFLLVQFIVAFMALGYAVDTAHAGKGIQEGIIKFKRPQVRTPEDMEATEAALREAGKMPVVPRIPFRPTMGEIDYKAAKAAAAAETEINHPDVESSKVPHASSNVKGVNINGVNQTEAGGGRPPDTHGAVGLNHFVEVTNSHVDIFRKSDGARVKSVSLASFFGYTTQTLFDPRCVYDSAEDRWIISAEAFQESATVQRHFVGVSVTSDPLGSFYIYNGDINFKNNNDFWDFPHLGIDSKAILITANIFGRISYRETRMVVADKSRLYNGLSVRLKLFAGLKGTLAPPIVLDNNDKTFLVAATSSGVITKYTLSYPGGIPTLTSSIINVPAYSVPPSAKQPGTTETLDTSDMRFVNASTQIGNSLWQVHTINVNGLPKPKFYEFNTATDTVIQSGIISASSTSNDWNASITANANNDVYVTWSSTDPNTGINAQVRFSGRLHTDPINTISSGDTLFTSSTFYDPSSDSPERWGDYSAVTVDPEDPLRAWIVNEKINRSAVWGSRIGEIGF</sequence>
<keyword evidence="1" id="KW-0732">Signal</keyword>
<accession>A0ABQ0K0F2</accession>
<feature type="chain" id="PRO_5046809755" evidence="1">
    <location>
        <begin position="24"/>
        <end position="516"/>
    </location>
</feature>
<dbReference type="Proteomes" id="UP000032309">
    <property type="component" value="Unassembled WGS sequence"/>
</dbReference>
<gene>
    <name evidence="2" type="ORF">BROSI_A2721</name>
</gene>
<feature type="signal peptide" evidence="1">
    <location>
        <begin position="1"/>
        <end position="23"/>
    </location>
</feature>
<evidence type="ECO:0000256" key="1">
    <source>
        <dbReference type="SAM" id="SignalP"/>
    </source>
</evidence>
<proteinExistence type="predicted"/>
<evidence type="ECO:0000313" key="2">
    <source>
        <dbReference type="EMBL" id="GAN34185.1"/>
    </source>
</evidence>